<dbReference type="Gene3D" id="1.10.510.10">
    <property type="entry name" value="Transferase(Phosphotransferase) domain 1"/>
    <property type="match status" value="1"/>
</dbReference>
<dbReference type="Proteomes" id="UP000251213">
    <property type="component" value="Unassembled WGS sequence"/>
</dbReference>
<evidence type="ECO:0000313" key="3">
    <source>
        <dbReference type="Proteomes" id="UP000251213"/>
    </source>
</evidence>
<name>A0A364K8U9_9BACL</name>
<reference evidence="2 3" key="2">
    <citation type="submission" date="2018-06" db="EMBL/GenBank/DDBJ databases">
        <authorList>
            <person name="Zhirakovskaya E."/>
        </authorList>
    </citation>
    <scope>NUCLEOTIDE SEQUENCE [LARGE SCALE GENOMIC DNA]</scope>
    <source>
        <strain evidence="2 3">FBKL4.011</strain>
    </source>
</reference>
<organism evidence="2 3">
    <name type="scientific">Thermoflavimicrobium daqui</name>
    <dbReference type="NCBI Taxonomy" id="2137476"/>
    <lineage>
        <taxon>Bacteria</taxon>
        <taxon>Bacillati</taxon>
        <taxon>Bacillota</taxon>
        <taxon>Bacilli</taxon>
        <taxon>Bacillales</taxon>
        <taxon>Thermoactinomycetaceae</taxon>
        <taxon>Thermoflavimicrobium</taxon>
    </lineage>
</organism>
<dbReference type="InterPro" id="IPR011009">
    <property type="entry name" value="Kinase-like_dom_sf"/>
</dbReference>
<keyword evidence="3" id="KW-1185">Reference proteome</keyword>
<keyword evidence="1" id="KW-0812">Transmembrane</keyword>
<feature type="transmembrane region" description="Helical" evidence="1">
    <location>
        <begin position="109"/>
        <end position="128"/>
    </location>
</feature>
<accession>A0A364K8U9</accession>
<gene>
    <name evidence="2" type="ORF">DL897_01260</name>
</gene>
<sequence>MVTVELPYDAEEVVTIIFKHLQEPVPDPRNIKPDLPRKLCEVIEKALAKDPTERFQSTEEMAHALNIVSTFNQAEESLPEDTNSIVPKVDNKDSSSANKVVSKSTNFKVIWLVGICLLIVVVVGLMFYEKEIFNKPEEPTYKVLSPYLDEEDQTVLEEVKTAQKQMKGIHLKSTINLNGKENQEEIQFVDEKNFYYKYNDIETFQNKWECVGRFPKANDKRWYKLYSCHVQMGLQDPKEVLALIDQSKTAKVEKKENEYMVTFTLDQLNPLQKHLQMFAKNKGDNELISGSFEAQIWTQTTNHRVKKIEQTIKTQSSKLNMTTHVLGEMEEIKRPN</sequence>
<evidence type="ECO:0000256" key="1">
    <source>
        <dbReference type="SAM" id="Phobius"/>
    </source>
</evidence>
<keyword evidence="1" id="KW-1133">Transmembrane helix</keyword>
<dbReference type="SUPFAM" id="SSF56112">
    <property type="entry name" value="Protein kinase-like (PK-like)"/>
    <property type="match status" value="1"/>
</dbReference>
<keyword evidence="1" id="KW-0472">Membrane</keyword>
<dbReference type="EMBL" id="QJKK01000001">
    <property type="protein sequence ID" value="RAL26708.1"/>
    <property type="molecule type" value="Genomic_DNA"/>
</dbReference>
<protein>
    <recommendedName>
        <fullName evidence="4">Serine/threonine protein kinase</fullName>
    </recommendedName>
</protein>
<proteinExistence type="predicted"/>
<dbReference type="OrthoDB" id="9788659at2"/>
<dbReference type="AlphaFoldDB" id="A0A364K8U9"/>
<comment type="caution">
    <text evidence="2">The sequence shown here is derived from an EMBL/GenBank/DDBJ whole genome shotgun (WGS) entry which is preliminary data.</text>
</comment>
<evidence type="ECO:0008006" key="4">
    <source>
        <dbReference type="Google" id="ProtNLM"/>
    </source>
</evidence>
<evidence type="ECO:0000313" key="2">
    <source>
        <dbReference type="EMBL" id="RAL26708.1"/>
    </source>
</evidence>
<reference evidence="2 3" key="1">
    <citation type="submission" date="2018-06" db="EMBL/GenBank/DDBJ databases">
        <title>Thermoflavimicrobium daqus sp. nov., a thermophilic microbe isolated from Moutai-flavour Daqu.</title>
        <authorList>
            <person name="Wang X."/>
            <person name="Zhou H."/>
        </authorList>
    </citation>
    <scope>NUCLEOTIDE SEQUENCE [LARGE SCALE GENOMIC DNA]</scope>
    <source>
        <strain evidence="2 3">FBKL4.011</strain>
    </source>
</reference>